<sequence length="71" mass="7994">MIIKFATFRVPTGKRQQRAGSWSTIILVYRDPHSALKRLALEDFSLVPFRAMAAPGQPPLAPRRPISQPTH</sequence>
<accession>A0A843XS35</accession>
<protein>
    <submittedName>
        <fullName evidence="1">Uncharacterized protein</fullName>
    </submittedName>
</protein>
<dbReference type="Proteomes" id="UP000652761">
    <property type="component" value="Unassembled WGS sequence"/>
</dbReference>
<gene>
    <name evidence="1" type="ORF">Taro_055020</name>
</gene>
<comment type="caution">
    <text evidence="1">The sequence shown here is derived from an EMBL/GenBank/DDBJ whole genome shotgun (WGS) entry which is preliminary data.</text>
</comment>
<reference evidence="1" key="1">
    <citation type="submission" date="2017-07" db="EMBL/GenBank/DDBJ databases">
        <title>Taro Niue Genome Assembly and Annotation.</title>
        <authorList>
            <person name="Atibalentja N."/>
            <person name="Keating K."/>
            <person name="Fields C.J."/>
        </authorList>
    </citation>
    <scope>NUCLEOTIDE SEQUENCE</scope>
    <source>
        <strain evidence="1">Niue_2</strain>
        <tissue evidence="1">Leaf</tissue>
    </source>
</reference>
<organism evidence="1 2">
    <name type="scientific">Colocasia esculenta</name>
    <name type="common">Wild taro</name>
    <name type="synonym">Arum esculentum</name>
    <dbReference type="NCBI Taxonomy" id="4460"/>
    <lineage>
        <taxon>Eukaryota</taxon>
        <taxon>Viridiplantae</taxon>
        <taxon>Streptophyta</taxon>
        <taxon>Embryophyta</taxon>
        <taxon>Tracheophyta</taxon>
        <taxon>Spermatophyta</taxon>
        <taxon>Magnoliopsida</taxon>
        <taxon>Liliopsida</taxon>
        <taxon>Araceae</taxon>
        <taxon>Aroideae</taxon>
        <taxon>Colocasieae</taxon>
        <taxon>Colocasia</taxon>
    </lineage>
</organism>
<evidence type="ECO:0000313" key="1">
    <source>
        <dbReference type="EMBL" id="MQM21973.1"/>
    </source>
</evidence>
<keyword evidence="2" id="KW-1185">Reference proteome</keyword>
<dbReference type="EMBL" id="NMUH01011895">
    <property type="protein sequence ID" value="MQM21973.1"/>
    <property type="molecule type" value="Genomic_DNA"/>
</dbReference>
<proteinExistence type="predicted"/>
<name>A0A843XS35_COLES</name>
<evidence type="ECO:0000313" key="2">
    <source>
        <dbReference type="Proteomes" id="UP000652761"/>
    </source>
</evidence>
<dbReference type="AlphaFoldDB" id="A0A843XS35"/>